<accession>A0A127QF68</accession>
<evidence type="ECO:0000313" key="2">
    <source>
        <dbReference type="Proteomes" id="UP000071778"/>
    </source>
</evidence>
<keyword evidence="2" id="KW-1185">Reference proteome</keyword>
<name>A0A127QF68_9BURK</name>
<evidence type="ECO:0000313" key="1">
    <source>
        <dbReference type="EMBL" id="AMP08262.1"/>
    </source>
</evidence>
<dbReference type="EMBL" id="CP013235">
    <property type="protein sequence ID" value="AMP08262.1"/>
    <property type="molecule type" value="Genomic_DNA"/>
</dbReference>
<organism evidence="1 2">
    <name type="scientific">Collimonas arenae</name>
    <dbReference type="NCBI Taxonomy" id="279058"/>
    <lineage>
        <taxon>Bacteria</taxon>
        <taxon>Pseudomonadati</taxon>
        <taxon>Pseudomonadota</taxon>
        <taxon>Betaproteobacteria</taxon>
        <taxon>Burkholderiales</taxon>
        <taxon>Oxalobacteraceae</taxon>
        <taxon>Collimonas</taxon>
    </lineage>
</organism>
<gene>
    <name evidence="1" type="ORF">CAter282_0446</name>
</gene>
<dbReference type="AlphaFoldDB" id="A0A127QF68"/>
<dbReference type="PATRIC" id="fig|279058.18.peg.451"/>
<proteinExistence type="predicted"/>
<dbReference type="Proteomes" id="UP000071778">
    <property type="component" value="Chromosome"/>
</dbReference>
<protein>
    <submittedName>
        <fullName evidence="1">Uncharacterized protein</fullName>
    </submittedName>
</protein>
<reference evidence="1 2" key="1">
    <citation type="submission" date="2015-11" db="EMBL/GenBank/DDBJ databases">
        <title>Exploring the genomic traits of fungus-feeding bacterial genus Collimonas.</title>
        <authorList>
            <person name="Song C."/>
            <person name="Schmidt R."/>
            <person name="de Jager V."/>
            <person name="Krzyzanowska D."/>
            <person name="Jongedijk E."/>
            <person name="Cankar K."/>
            <person name="Beekwilder J."/>
            <person name="van Veen A."/>
            <person name="de Boer W."/>
            <person name="van Veen J.A."/>
            <person name="Garbeva P."/>
        </authorList>
    </citation>
    <scope>NUCLEOTIDE SEQUENCE [LARGE SCALE GENOMIC DNA]</scope>
    <source>
        <strain evidence="1 2">Ter282</strain>
    </source>
</reference>
<sequence>MLAKKLVDKITEQNRDKTTLLSGLIFCSATAHILVCRLDADFTLPIHCIMFYKQTFVR</sequence>